<proteinExistence type="predicted"/>
<comment type="caution">
    <text evidence="3">The sequence shown here is derived from an EMBL/GenBank/DDBJ whole genome shotgun (WGS) entry which is preliminary data.</text>
</comment>
<dbReference type="Pfam" id="PF12763">
    <property type="entry name" value="EH"/>
    <property type="match status" value="1"/>
</dbReference>
<dbReference type="Proteomes" id="UP000559027">
    <property type="component" value="Unassembled WGS sequence"/>
</dbReference>
<evidence type="ECO:0000259" key="2">
    <source>
        <dbReference type="SMART" id="SM00027"/>
    </source>
</evidence>
<feature type="compositionally biased region" description="Low complexity" evidence="1">
    <location>
        <begin position="439"/>
        <end position="459"/>
    </location>
</feature>
<feature type="domain" description="EH" evidence="2">
    <location>
        <begin position="320"/>
        <end position="415"/>
    </location>
</feature>
<accession>A0A8H5G3T3</accession>
<gene>
    <name evidence="3" type="ORF">D9756_001473</name>
</gene>
<dbReference type="Gene3D" id="1.10.238.10">
    <property type="entry name" value="EF-hand"/>
    <property type="match status" value="1"/>
</dbReference>
<feature type="compositionally biased region" description="Low complexity" evidence="1">
    <location>
        <begin position="72"/>
        <end position="87"/>
    </location>
</feature>
<feature type="compositionally biased region" description="Pro residues" evidence="1">
    <location>
        <begin position="466"/>
        <end position="478"/>
    </location>
</feature>
<feature type="compositionally biased region" description="Low complexity" evidence="1">
    <location>
        <begin position="227"/>
        <end position="241"/>
    </location>
</feature>
<feature type="region of interest" description="Disordered" evidence="1">
    <location>
        <begin position="29"/>
        <end position="253"/>
    </location>
</feature>
<dbReference type="SMART" id="SM00027">
    <property type="entry name" value="EH"/>
    <property type="match status" value="1"/>
</dbReference>
<feature type="compositionally biased region" description="Pro residues" evidence="1">
    <location>
        <begin position="134"/>
        <end position="152"/>
    </location>
</feature>
<organism evidence="3 4">
    <name type="scientific">Leucocoprinus leucothites</name>
    <dbReference type="NCBI Taxonomy" id="201217"/>
    <lineage>
        <taxon>Eukaryota</taxon>
        <taxon>Fungi</taxon>
        <taxon>Dikarya</taxon>
        <taxon>Basidiomycota</taxon>
        <taxon>Agaricomycotina</taxon>
        <taxon>Agaricomycetes</taxon>
        <taxon>Agaricomycetidae</taxon>
        <taxon>Agaricales</taxon>
        <taxon>Agaricineae</taxon>
        <taxon>Agaricaceae</taxon>
        <taxon>Leucocoprinus</taxon>
    </lineage>
</organism>
<evidence type="ECO:0000313" key="3">
    <source>
        <dbReference type="EMBL" id="KAF5357808.1"/>
    </source>
</evidence>
<feature type="compositionally biased region" description="Basic residues" evidence="1">
    <location>
        <begin position="286"/>
        <end position="296"/>
    </location>
</feature>
<dbReference type="AlphaFoldDB" id="A0A8H5G3T3"/>
<evidence type="ECO:0000313" key="4">
    <source>
        <dbReference type="Proteomes" id="UP000559027"/>
    </source>
</evidence>
<feature type="compositionally biased region" description="Basic and acidic residues" evidence="1">
    <location>
        <begin position="273"/>
        <end position="285"/>
    </location>
</feature>
<evidence type="ECO:0000256" key="1">
    <source>
        <dbReference type="SAM" id="MobiDB-lite"/>
    </source>
</evidence>
<feature type="compositionally biased region" description="Low complexity" evidence="1">
    <location>
        <begin position="183"/>
        <end position="220"/>
    </location>
</feature>
<dbReference type="EMBL" id="JAACJO010000005">
    <property type="protein sequence ID" value="KAF5357808.1"/>
    <property type="molecule type" value="Genomic_DNA"/>
</dbReference>
<protein>
    <recommendedName>
        <fullName evidence="2">EH domain-containing protein</fullName>
    </recommendedName>
</protein>
<keyword evidence="4" id="KW-1185">Reference proteome</keyword>
<reference evidence="3 4" key="1">
    <citation type="journal article" date="2020" name="ISME J.">
        <title>Uncovering the hidden diversity of litter-decomposition mechanisms in mushroom-forming fungi.</title>
        <authorList>
            <person name="Floudas D."/>
            <person name="Bentzer J."/>
            <person name="Ahren D."/>
            <person name="Johansson T."/>
            <person name="Persson P."/>
            <person name="Tunlid A."/>
        </authorList>
    </citation>
    <scope>NUCLEOTIDE SEQUENCE [LARGE SCALE GENOMIC DNA]</scope>
    <source>
        <strain evidence="3 4">CBS 146.42</strain>
    </source>
</reference>
<feature type="compositionally biased region" description="Low complexity" evidence="1">
    <location>
        <begin position="101"/>
        <end position="126"/>
    </location>
</feature>
<dbReference type="InterPro" id="IPR000261">
    <property type="entry name" value="EH_dom"/>
</dbReference>
<feature type="compositionally biased region" description="Low complexity" evidence="1">
    <location>
        <begin position="153"/>
        <end position="162"/>
    </location>
</feature>
<feature type="region of interest" description="Disordered" evidence="1">
    <location>
        <begin position="429"/>
        <end position="478"/>
    </location>
</feature>
<feature type="compositionally biased region" description="Pro residues" evidence="1">
    <location>
        <begin position="163"/>
        <end position="182"/>
    </location>
</feature>
<dbReference type="OrthoDB" id="10045710at2759"/>
<feature type="compositionally biased region" description="Pro residues" evidence="1">
    <location>
        <begin position="35"/>
        <end position="50"/>
    </location>
</feature>
<dbReference type="InterPro" id="IPR011992">
    <property type="entry name" value="EF-hand-dom_pair"/>
</dbReference>
<name>A0A8H5G3T3_9AGAR</name>
<sequence>MPSVVQSRIAGYEAQARNSDHSLIDLHDWVIDGMPPSPISSPQPLPPSPPIQKLKPKPKPKPPALQVKNSASVKKSPPLPPRRSTSTDADSNTDGKRGNHVAASSVSSFHSVSLSSATPSRSSLTESFEEISIAPPPPPLPQRPTTVPPPSVSSPAQQSHTSPPTPTPLPYVPRRAPPPPPSTSRASDRSSIQSLPSASSSLSRRSSGSVVQTPTLTTTLPLPPPSSILSPSSPTNGGSPTALLKTKRPTPVPTAARNRYISVFNANIIQRRRAEAQKPEEEKPKKLSHAQAKRTRKAAGWRGLSVDLITATPEELRAHDERVKGKQRESELFELVVDENVGPGERLEGGIVGAIWSRSRIENSKLVEIWNECDPEGKGSLDVDSFVRGMWRIDEHLRRTQAQTSALRNASSTSLTSLRSGLGSLKIKSGRPVIHRSTSRSSLGTSLSRSSSVNSSHRGANLYAEYPPPPPVPKIVLR</sequence>
<feature type="region of interest" description="Disordered" evidence="1">
    <location>
        <begin position="273"/>
        <end position="296"/>
    </location>
</feature>
<dbReference type="SUPFAM" id="SSF47473">
    <property type="entry name" value="EF-hand"/>
    <property type="match status" value="1"/>
</dbReference>